<dbReference type="InterPro" id="IPR002634">
    <property type="entry name" value="BolA"/>
</dbReference>
<dbReference type="eggNOG" id="KOG3348">
    <property type="taxonomic scope" value="Eukaryota"/>
</dbReference>
<comment type="similarity">
    <text evidence="1 2">Belongs to the BolA/IbaG family.</text>
</comment>
<dbReference type="AlphaFoldDB" id="G0NCM8"/>
<dbReference type="OMA" id="CTRVEVH"/>
<dbReference type="PIRSF" id="PIRSF003113">
    <property type="entry name" value="BolA"/>
    <property type="match status" value="1"/>
</dbReference>
<protein>
    <submittedName>
        <fullName evidence="3">Uncharacterized protein</fullName>
    </submittedName>
</protein>
<dbReference type="GO" id="GO:0005759">
    <property type="term" value="C:mitochondrial matrix"/>
    <property type="evidence" value="ECO:0007669"/>
    <property type="project" value="TreeGrafter"/>
</dbReference>
<dbReference type="PANTHER" id="PTHR46188:SF1">
    <property type="entry name" value="BOLA-LIKE PROTEIN 3"/>
    <property type="match status" value="1"/>
</dbReference>
<dbReference type="Pfam" id="PF01722">
    <property type="entry name" value="BolA"/>
    <property type="match status" value="1"/>
</dbReference>
<accession>G0NCM8</accession>
<dbReference type="SUPFAM" id="SSF82657">
    <property type="entry name" value="BolA-like"/>
    <property type="match status" value="1"/>
</dbReference>
<dbReference type="InterPro" id="IPR052275">
    <property type="entry name" value="Mt_Fe-S_assembly_factor"/>
</dbReference>
<dbReference type="FunCoup" id="G0NCM8">
    <property type="interactions" value="643"/>
</dbReference>
<dbReference type="Proteomes" id="UP000008068">
    <property type="component" value="Unassembled WGS sequence"/>
</dbReference>
<dbReference type="PANTHER" id="PTHR46188">
    <property type="entry name" value="BOLA-LIKE PROTEIN 3"/>
    <property type="match status" value="1"/>
</dbReference>
<evidence type="ECO:0000313" key="3">
    <source>
        <dbReference type="EMBL" id="EGT57574.1"/>
    </source>
</evidence>
<keyword evidence="4" id="KW-1185">Reference proteome</keyword>
<dbReference type="InterPro" id="IPR036065">
    <property type="entry name" value="BolA-like_sf"/>
</dbReference>
<dbReference type="EMBL" id="GL379863">
    <property type="protein sequence ID" value="EGT57574.1"/>
    <property type="molecule type" value="Genomic_DNA"/>
</dbReference>
<evidence type="ECO:0000256" key="1">
    <source>
        <dbReference type="ARBA" id="ARBA00005578"/>
    </source>
</evidence>
<evidence type="ECO:0000256" key="2">
    <source>
        <dbReference type="RuleBase" id="RU003860"/>
    </source>
</evidence>
<gene>
    <name evidence="3" type="ORF">CAEBREN_24816</name>
</gene>
<dbReference type="InParanoid" id="G0NCM8"/>
<name>G0NCM8_CAEBE</name>
<reference evidence="4" key="1">
    <citation type="submission" date="2011-07" db="EMBL/GenBank/DDBJ databases">
        <authorList>
            <consortium name="Caenorhabditis brenneri Sequencing and Analysis Consortium"/>
            <person name="Wilson R.K."/>
        </authorList>
    </citation>
    <scope>NUCLEOTIDE SEQUENCE [LARGE SCALE GENOMIC DNA]</scope>
    <source>
        <strain evidence="4">PB2801</strain>
    </source>
</reference>
<dbReference type="STRING" id="135651.G0NCM8"/>
<proteinExistence type="inferred from homology"/>
<sequence length="113" mass="12282">MLRLLSSLRPRLSNTTTTTTSSFLRSHSSCCGGDHQQSEAEQQMSKLLTDSIQGCTRVEVHDVSNGCGSMFDVVVEASSFQGKSKVAQHKIVTAILREQIKSMHGLTIKTKAA</sequence>
<dbReference type="Gene3D" id="3.30.300.90">
    <property type="entry name" value="BolA-like"/>
    <property type="match status" value="1"/>
</dbReference>
<organism evidence="4">
    <name type="scientific">Caenorhabditis brenneri</name>
    <name type="common">Nematode worm</name>
    <dbReference type="NCBI Taxonomy" id="135651"/>
    <lineage>
        <taxon>Eukaryota</taxon>
        <taxon>Metazoa</taxon>
        <taxon>Ecdysozoa</taxon>
        <taxon>Nematoda</taxon>
        <taxon>Chromadorea</taxon>
        <taxon>Rhabditida</taxon>
        <taxon>Rhabditina</taxon>
        <taxon>Rhabditomorpha</taxon>
        <taxon>Rhabditoidea</taxon>
        <taxon>Rhabditidae</taxon>
        <taxon>Peloderinae</taxon>
        <taxon>Caenorhabditis</taxon>
    </lineage>
</organism>
<dbReference type="OrthoDB" id="203381at2759"/>
<dbReference type="HOGENOM" id="CLU_109462_0_1_1"/>
<evidence type="ECO:0000313" key="4">
    <source>
        <dbReference type="Proteomes" id="UP000008068"/>
    </source>
</evidence>